<gene>
    <name evidence="2" type="ORF">DW653_00070</name>
</gene>
<keyword evidence="1" id="KW-0812">Transmembrane</keyword>
<proteinExistence type="predicted"/>
<feature type="transmembrane region" description="Helical" evidence="1">
    <location>
        <begin position="74"/>
        <end position="91"/>
    </location>
</feature>
<evidence type="ECO:0000313" key="2">
    <source>
        <dbReference type="EMBL" id="RHF93310.1"/>
    </source>
</evidence>
<feature type="transmembrane region" description="Helical" evidence="1">
    <location>
        <begin position="53"/>
        <end position="69"/>
    </location>
</feature>
<comment type="caution">
    <text evidence="2">The sequence shown here is derived from an EMBL/GenBank/DDBJ whole genome shotgun (WGS) entry which is preliminary data.</text>
</comment>
<dbReference type="AlphaFoldDB" id="A0A414RJE3"/>
<dbReference type="EMBL" id="QRHQ01000001">
    <property type="protein sequence ID" value="RHF93310.1"/>
    <property type="molecule type" value="Genomic_DNA"/>
</dbReference>
<sequence length="92" mass="10737">MRLRFNNYSENRAMEVHRIINNIFKVLLNLLLFMMAGVTIMNVFMSNCTTGEICYQLLIAILCIATIFCKKYRYIGLSIILVLMFIAYLVTK</sequence>
<evidence type="ECO:0000256" key="1">
    <source>
        <dbReference type="SAM" id="Phobius"/>
    </source>
</evidence>
<reference evidence="2 3" key="1">
    <citation type="submission" date="2018-08" db="EMBL/GenBank/DDBJ databases">
        <title>A genome reference for cultivated species of the human gut microbiota.</title>
        <authorList>
            <person name="Zou Y."/>
            <person name="Xue W."/>
            <person name="Luo G."/>
        </authorList>
    </citation>
    <scope>NUCLEOTIDE SEQUENCE [LARGE SCALE GENOMIC DNA]</scope>
    <source>
        <strain evidence="2 3">AM23-23</strain>
    </source>
</reference>
<accession>A0A414RJE3</accession>
<keyword evidence="1" id="KW-1133">Transmembrane helix</keyword>
<evidence type="ECO:0000313" key="3">
    <source>
        <dbReference type="Proteomes" id="UP000283485"/>
    </source>
</evidence>
<protein>
    <submittedName>
        <fullName evidence="2">Uncharacterized protein</fullName>
    </submittedName>
</protein>
<organism evidence="2 3">
    <name type="scientific">Phocaeicola plebeius</name>
    <dbReference type="NCBI Taxonomy" id="310297"/>
    <lineage>
        <taxon>Bacteria</taxon>
        <taxon>Pseudomonadati</taxon>
        <taxon>Bacteroidota</taxon>
        <taxon>Bacteroidia</taxon>
        <taxon>Bacteroidales</taxon>
        <taxon>Bacteroidaceae</taxon>
        <taxon>Phocaeicola</taxon>
    </lineage>
</organism>
<dbReference type="Proteomes" id="UP000283485">
    <property type="component" value="Unassembled WGS sequence"/>
</dbReference>
<keyword evidence="1" id="KW-0472">Membrane</keyword>
<feature type="transmembrane region" description="Helical" evidence="1">
    <location>
        <begin position="20"/>
        <end position="41"/>
    </location>
</feature>
<name>A0A414RJE3_9BACT</name>